<evidence type="ECO:0000256" key="1">
    <source>
        <dbReference type="ARBA" id="ARBA00006484"/>
    </source>
</evidence>
<accession>A0ABT7H322</accession>
<comment type="caution">
    <text evidence="3">The sequence shown here is derived from an EMBL/GenBank/DDBJ whole genome shotgun (WGS) entry which is preliminary data.</text>
</comment>
<dbReference type="Pfam" id="PF13561">
    <property type="entry name" value="adh_short_C2"/>
    <property type="match status" value="1"/>
</dbReference>
<dbReference type="EMBL" id="JASITI010000050">
    <property type="protein sequence ID" value="MDK9499876.1"/>
    <property type="molecule type" value="Genomic_DNA"/>
</dbReference>
<dbReference type="PANTHER" id="PTHR43477:SF1">
    <property type="entry name" value="DIHYDROANTICAPSIN 7-DEHYDROGENASE"/>
    <property type="match status" value="1"/>
</dbReference>
<gene>
    <name evidence="3" type="ORF">QEZ40_005494</name>
</gene>
<evidence type="ECO:0000313" key="4">
    <source>
        <dbReference type="Proteomes" id="UP001223390"/>
    </source>
</evidence>
<dbReference type="NCBIfam" id="NF005754">
    <property type="entry name" value="PRK07578.1"/>
    <property type="match status" value="1"/>
</dbReference>
<dbReference type="RefSeq" id="WP_285345643.1">
    <property type="nucleotide sequence ID" value="NZ_JASITI010000050.1"/>
</dbReference>
<proteinExistence type="inferred from homology"/>
<dbReference type="Proteomes" id="UP001223390">
    <property type="component" value="Unassembled WGS sequence"/>
</dbReference>
<dbReference type="PANTHER" id="PTHR43477">
    <property type="entry name" value="DIHYDROANTICAPSIN 7-DEHYDROGENASE"/>
    <property type="match status" value="1"/>
</dbReference>
<comment type="similarity">
    <text evidence="1">Belongs to the short-chain dehydrogenases/reductases (SDR) family.</text>
</comment>
<reference evidence="3 4" key="1">
    <citation type="submission" date="2023-05" db="EMBL/GenBank/DDBJ databases">
        <title>Sequencing and Assembly of Streptomyces sp. NP73.</title>
        <authorList>
            <person name="Konwar A.N."/>
            <person name="Saikia K."/>
            <person name="Thakur D."/>
        </authorList>
    </citation>
    <scope>NUCLEOTIDE SEQUENCE [LARGE SCALE GENOMIC DNA]</scope>
    <source>
        <strain evidence="3 4">NP73</strain>
    </source>
</reference>
<evidence type="ECO:0000256" key="2">
    <source>
        <dbReference type="ARBA" id="ARBA00023002"/>
    </source>
</evidence>
<name>A0ABT7H322_9ACTN</name>
<keyword evidence="4" id="KW-1185">Reference proteome</keyword>
<dbReference type="InterPro" id="IPR036291">
    <property type="entry name" value="NAD(P)-bd_dom_sf"/>
</dbReference>
<dbReference type="InterPro" id="IPR002347">
    <property type="entry name" value="SDR_fam"/>
</dbReference>
<organism evidence="3 4">
    <name type="scientific">Streptomyces katrae</name>
    <dbReference type="NCBI Taxonomy" id="68223"/>
    <lineage>
        <taxon>Bacteria</taxon>
        <taxon>Bacillati</taxon>
        <taxon>Actinomycetota</taxon>
        <taxon>Actinomycetes</taxon>
        <taxon>Kitasatosporales</taxon>
        <taxon>Streptomycetaceae</taxon>
        <taxon>Streptomyces</taxon>
    </lineage>
</organism>
<dbReference type="SUPFAM" id="SSF51735">
    <property type="entry name" value="NAD(P)-binding Rossmann-fold domains"/>
    <property type="match status" value="1"/>
</dbReference>
<evidence type="ECO:0000313" key="3">
    <source>
        <dbReference type="EMBL" id="MDK9499876.1"/>
    </source>
</evidence>
<dbReference type="InterPro" id="IPR051122">
    <property type="entry name" value="SDR_DHRS6-like"/>
</dbReference>
<keyword evidence="2" id="KW-0560">Oxidoreductase</keyword>
<dbReference type="CDD" id="cd11731">
    <property type="entry name" value="Lin1944_like_SDR_c"/>
    <property type="match status" value="1"/>
</dbReference>
<protein>
    <submittedName>
        <fullName evidence="3">Short chain dehydrogenase</fullName>
    </submittedName>
</protein>
<sequence>MNAPLKVLLVGANGTLGSAVRTALRERGHEVVTASRKDADVYVDITDPESIRAMYDAVGPVDAVASAAGSVPWRPLSELSTADVREGLEGKAVSQVELVRQGAPRLPAHASFTLVTGILAREPLLTGSVASLANGAVEAFVRAAAIELPGRQRVNAVSPTVFTESLDAYGDAFAGFDPVPVARAANAYVKSVEGHRTGEVFRVE</sequence>
<dbReference type="PRINTS" id="PR00081">
    <property type="entry name" value="GDHRDH"/>
</dbReference>
<dbReference type="Gene3D" id="3.40.50.720">
    <property type="entry name" value="NAD(P)-binding Rossmann-like Domain"/>
    <property type="match status" value="1"/>
</dbReference>